<dbReference type="Proteomes" id="UP000000304">
    <property type="component" value="Chromosome 3R"/>
</dbReference>
<proteinExistence type="predicted"/>
<organism evidence="1 2">
    <name type="scientific">Drosophila simulans</name>
    <name type="common">Fruit fly</name>
    <dbReference type="NCBI Taxonomy" id="7240"/>
    <lineage>
        <taxon>Eukaryota</taxon>
        <taxon>Metazoa</taxon>
        <taxon>Ecdysozoa</taxon>
        <taxon>Arthropoda</taxon>
        <taxon>Hexapoda</taxon>
        <taxon>Insecta</taxon>
        <taxon>Pterygota</taxon>
        <taxon>Neoptera</taxon>
        <taxon>Endopterygota</taxon>
        <taxon>Diptera</taxon>
        <taxon>Brachycera</taxon>
        <taxon>Muscomorpha</taxon>
        <taxon>Ephydroidea</taxon>
        <taxon>Drosophilidae</taxon>
        <taxon>Drosophila</taxon>
        <taxon>Sophophora</taxon>
    </lineage>
</organism>
<accession>B4QXJ9</accession>
<keyword evidence="2" id="KW-1185">Reference proteome</keyword>
<dbReference type="HOGENOM" id="CLU_2388572_0_0_1"/>
<sequence>MQGEEATYGAPRARKLCCEGNTTIRTVDSTSTYLPVMSPAGLLGNHCRLSKYSGIREWNALLSPEIDGILSQKLACIDHSPARWVTQGVESAVV</sequence>
<gene>
    <name evidence="1" type="primary">Dsim\GD19819</name>
    <name evidence="1" type="ORF">Dsim_GD19819</name>
</gene>
<evidence type="ECO:0000313" key="1">
    <source>
        <dbReference type="EMBL" id="EDX11785.1"/>
    </source>
</evidence>
<reference evidence="1 2" key="1">
    <citation type="journal article" date="2007" name="Nature">
        <title>Evolution of genes and genomes on the Drosophila phylogeny.</title>
        <authorList>
            <consortium name="Drosophila 12 Genomes Consortium"/>
            <person name="Clark A.G."/>
            <person name="Eisen M.B."/>
            <person name="Smith D.R."/>
            <person name="Bergman C.M."/>
            <person name="Oliver B."/>
            <person name="Markow T.A."/>
            <person name="Kaufman T.C."/>
            <person name="Kellis M."/>
            <person name="Gelbart W."/>
            <person name="Iyer V.N."/>
            <person name="Pollard D.A."/>
            <person name="Sackton T.B."/>
            <person name="Larracuente A.M."/>
            <person name="Singh N.D."/>
            <person name="Abad J.P."/>
            <person name="Abt D.N."/>
            <person name="Adryan B."/>
            <person name="Aguade M."/>
            <person name="Akashi H."/>
            <person name="Anderson W.W."/>
            <person name="Aquadro C.F."/>
            <person name="Ardell D.H."/>
            <person name="Arguello R."/>
            <person name="Artieri C.G."/>
            <person name="Barbash D.A."/>
            <person name="Barker D."/>
            <person name="Barsanti P."/>
            <person name="Batterham P."/>
            <person name="Batzoglou S."/>
            <person name="Begun D."/>
            <person name="Bhutkar A."/>
            <person name="Blanco E."/>
            <person name="Bosak S.A."/>
            <person name="Bradley R.K."/>
            <person name="Brand A.D."/>
            <person name="Brent M.R."/>
            <person name="Brooks A.N."/>
            <person name="Brown R.H."/>
            <person name="Butlin R.K."/>
            <person name="Caggese C."/>
            <person name="Calvi B.R."/>
            <person name="Bernardo de Carvalho A."/>
            <person name="Caspi A."/>
            <person name="Castrezana S."/>
            <person name="Celniker S.E."/>
            <person name="Chang J.L."/>
            <person name="Chapple C."/>
            <person name="Chatterji S."/>
            <person name="Chinwalla A."/>
            <person name="Civetta A."/>
            <person name="Clifton S.W."/>
            <person name="Comeron J.M."/>
            <person name="Costello J.C."/>
            <person name="Coyne J.A."/>
            <person name="Daub J."/>
            <person name="David R.G."/>
            <person name="Delcher A.L."/>
            <person name="Delehaunty K."/>
            <person name="Do C.B."/>
            <person name="Ebling H."/>
            <person name="Edwards K."/>
            <person name="Eickbush T."/>
            <person name="Evans J.D."/>
            <person name="Filipski A."/>
            <person name="Findeiss S."/>
            <person name="Freyhult E."/>
            <person name="Fulton L."/>
            <person name="Fulton R."/>
            <person name="Garcia A.C."/>
            <person name="Gardiner A."/>
            <person name="Garfield D.A."/>
            <person name="Garvin B.E."/>
            <person name="Gibson G."/>
            <person name="Gilbert D."/>
            <person name="Gnerre S."/>
            <person name="Godfrey J."/>
            <person name="Good R."/>
            <person name="Gotea V."/>
            <person name="Gravely B."/>
            <person name="Greenberg A.J."/>
            <person name="Griffiths-Jones S."/>
            <person name="Gross S."/>
            <person name="Guigo R."/>
            <person name="Gustafson E.A."/>
            <person name="Haerty W."/>
            <person name="Hahn M.W."/>
            <person name="Halligan D.L."/>
            <person name="Halpern A.L."/>
            <person name="Halter G.M."/>
            <person name="Han M.V."/>
            <person name="Heger A."/>
            <person name="Hillier L."/>
            <person name="Hinrichs A.S."/>
            <person name="Holmes I."/>
            <person name="Hoskins R.A."/>
            <person name="Hubisz M.J."/>
            <person name="Hultmark D."/>
            <person name="Huntley M.A."/>
            <person name="Jaffe D.B."/>
            <person name="Jagadeeshan S."/>
            <person name="Jeck W.R."/>
            <person name="Johnson J."/>
            <person name="Jones C.D."/>
            <person name="Jordan W.C."/>
            <person name="Karpen G.H."/>
            <person name="Kataoka E."/>
            <person name="Keightley P.D."/>
            <person name="Kheradpour P."/>
            <person name="Kirkness E.F."/>
            <person name="Koerich L.B."/>
            <person name="Kristiansen K."/>
            <person name="Kudrna D."/>
            <person name="Kulathinal R.J."/>
            <person name="Kumar S."/>
            <person name="Kwok R."/>
            <person name="Lander E."/>
            <person name="Langley C.H."/>
            <person name="Lapoint R."/>
            <person name="Lazzaro B.P."/>
            <person name="Lee S.J."/>
            <person name="Levesque L."/>
            <person name="Li R."/>
            <person name="Lin C.F."/>
            <person name="Lin M.F."/>
            <person name="Lindblad-Toh K."/>
            <person name="Llopart A."/>
            <person name="Long M."/>
            <person name="Low L."/>
            <person name="Lozovsky E."/>
            <person name="Lu J."/>
            <person name="Luo M."/>
            <person name="Machado C.A."/>
            <person name="Makalowski W."/>
            <person name="Marzo M."/>
            <person name="Matsuda M."/>
            <person name="Matzkin L."/>
            <person name="McAllister B."/>
            <person name="McBride C.S."/>
            <person name="McKernan B."/>
            <person name="McKernan K."/>
            <person name="Mendez-Lago M."/>
            <person name="Minx P."/>
            <person name="Mollenhauer M.U."/>
            <person name="Montooth K."/>
            <person name="Mount S.M."/>
            <person name="Mu X."/>
            <person name="Myers E."/>
            <person name="Negre B."/>
            <person name="Newfeld S."/>
            <person name="Nielsen R."/>
            <person name="Noor M.A."/>
            <person name="O'Grady P."/>
            <person name="Pachter L."/>
            <person name="Papaceit M."/>
            <person name="Parisi M.J."/>
            <person name="Parisi M."/>
            <person name="Parts L."/>
            <person name="Pedersen J.S."/>
            <person name="Pesole G."/>
            <person name="Phillippy A.M."/>
            <person name="Ponting C.P."/>
            <person name="Pop M."/>
            <person name="Porcelli D."/>
            <person name="Powell J.R."/>
            <person name="Prohaska S."/>
            <person name="Pruitt K."/>
            <person name="Puig M."/>
            <person name="Quesneville H."/>
            <person name="Ram K.R."/>
            <person name="Rand D."/>
            <person name="Rasmussen M.D."/>
            <person name="Reed L.K."/>
            <person name="Reenan R."/>
            <person name="Reily A."/>
            <person name="Remington K.A."/>
            <person name="Rieger T.T."/>
            <person name="Ritchie M.G."/>
            <person name="Robin C."/>
            <person name="Rogers Y.H."/>
            <person name="Rohde C."/>
            <person name="Rozas J."/>
            <person name="Rubenfield M.J."/>
            <person name="Ruiz A."/>
            <person name="Russo S."/>
            <person name="Salzberg S.L."/>
            <person name="Sanchez-Gracia A."/>
            <person name="Saranga D.J."/>
            <person name="Sato H."/>
            <person name="Schaeffer S.W."/>
            <person name="Schatz M.C."/>
            <person name="Schlenke T."/>
            <person name="Schwartz R."/>
            <person name="Segarra C."/>
            <person name="Singh R.S."/>
            <person name="Sirot L."/>
            <person name="Sirota M."/>
            <person name="Sisneros N.B."/>
            <person name="Smith C.D."/>
            <person name="Smith T.F."/>
            <person name="Spieth J."/>
            <person name="Stage D.E."/>
            <person name="Stark A."/>
            <person name="Stephan W."/>
            <person name="Strausberg R.L."/>
            <person name="Strempel S."/>
            <person name="Sturgill D."/>
            <person name="Sutton G."/>
            <person name="Sutton G.G."/>
            <person name="Tao W."/>
            <person name="Teichmann S."/>
            <person name="Tobari Y.N."/>
            <person name="Tomimura Y."/>
            <person name="Tsolas J.M."/>
            <person name="Valente V.L."/>
            <person name="Venter E."/>
            <person name="Venter J.C."/>
            <person name="Vicario S."/>
            <person name="Vieira F.G."/>
            <person name="Vilella A.J."/>
            <person name="Villasante A."/>
            <person name="Walenz B."/>
            <person name="Wang J."/>
            <person name="Wasserman M."/>
            <person name="Watts T."/>
            <person name="Wilson D."/>
            <person name="Wilson R.K."/>
            <person name="Wing R.A."/>
            <person name="Wolfner M.F."/>
            <person name="Wong A."/>
            <person name="Wong G.K."/>
            <person name="Wu C.I."/>
            <person name="Wu G."/>
            <person name="Yamamoto D."/>
            <person name="Yang H.P."/>
            <person name="Yang S.P."/>
            <person name="Yorke J.A."/>
            <person name="Yoshida K."/>
            <person name="Zdobnov E."/>
            <person name="Zhang P."/>
            <person name="Zhang Y."/>
            <person name="Zimin A.V."/>
            <person name="Baldwin J."/>
            <person name="Abdouelleil A."/>
            <person name="Abdulkadir J."/>
            <person name="Abebe A."/>
            <person name="Abera B."/>
            <person name="Abreu J."/>
            <person name="Acer S.C."/>
            <person name="Aftuck L."/>
            <person name="Alexander A."/>
            <person name="An P."/>
            <person name="Anderson E."/>
            <person name="Anderson S."/>
            <person name="Arachi H."/>
            <person name="Azer M."/>
            <person name="Bachantsang P."/>
            <person name="Barry A."/>
            <person name="Bayul T."/>
            <person name="Berlin A."/>
            <person name="Bessette D."/>
            <person name="Bloom T."/>
            <person name="Blye J."/>
            <person name="Boguslavskiy L."/>
            <person name="Bonnet C."/>
            <person name="Boukhgalter B."/>
            <person name="Bourzgui I."/>
            <person name="Brown A."/>
            <person name="Cahill P."/>
            <person name="Channer S."/>
            <person name="Cheshatsang Y."/>
            <person name="Chuda L."/>
            <person name="Citroen M."/>
            <person name="Collymore A."/>
            <person name="Cooke P."/>
            <person name="Costello M."/>
            <person name="D'Aco K."/>
            <person name="Daza R."/>
            <person name="De Haan G."/>
            <person name="DeGray S."/>
            <person name="DeMaso C."/>
            <person name="Dhargay N."/>
            <person name="Dooley K."/>
            <person name="Dooley E."/>
            <person name="Doricent M."/>
            <person name="Dorje P."/>
            <person name="Dorjee K."/>
            <person name="Dupes A."/>
            <person name="Elong R."/>
            <person name="Falk J."/>
            <person name="Farina A."/>
            <person name="Faro S."/>
            <person name="Ferguson D."/>
            <person name="Fisher S."/>
            <person name="Foley C.D."/>
            <person name="Franke A."/>
            <person name="Friedrich D."/>
            <person name="Gadbois L."/>
            <person name="Gearin G."/>
            <person name="Gearin C.R."/>
            <person name="Giannoukos G."/>
            <person name="Goode T."/>
            <person name="Graham J."/>
            <person name="Grandbois E."/>
            <person name="Grewal S."/>
            <person name="Gyaltsen K."/>
            <person name="Hafez N."/>
            <person name="Hagos B."/>
            <person name="Hall J."/>
            <person name="Henson C."/>
            <person name="Hollinger A."/>
            <person name="Honan T."/>
            <person name="Huard M.D."/>
            <person name="Hughes L."/>
            <person name="Hurhula B."/>
            <person name="Husby M.E."/>
            <person name="Kamat A."/>
            <person name="Kanga B."/>
            <person name="Kashin S."/>
            <person name="Khazanovich D."/>
            <person name="Kisner P."/>
            <person name="Lance K."/>
            <person name="Lara M."/>
            <person name="Lee W."/>
            <person name="Lennon N."/>
            <person name="Letendre F."/>
            <person name="LeVine R."/>
            <person name="Lipovsky A."/>
            <person name="Liu X."/>
            <person name="Liu J."/>
            <person name="Liu S."/>
            <person name="Lokyitsang T."/>
            <person name="Lokyitsang Y."/>
            <person name="Lubonja R."/>
            <person name="Lui A."/>
            <person name="MacDonald P."/>
            <person name="Magnisalis V."/>
            <person name="Maru K."/>
            <person name="Matthews C."/>
            <person name="McCusker W."/>
            <person name="McDonough S."/>
            <person name="Mehta T."/>
            <person name="Meldrim J."/>
            <person name="Meneus L."/>
            <person name="Mihai O."/>
            <person name="Mihalev A."/>
            <person name="Mihova T."/>
            <person name="Mittelman R."/>
            <person name="Mlenga V."/>
            <person name="Montmayeur A."/>
            <person name="Mulrain L."/>
            <person name="Navidi A."/>
            <person name="Naylor J."/>
            <person name="Negash T."/>
            <person name="Nguyen T."/>
            <person name="Nguyen N."/>
            <person name="Nicol R."/>
            <person name="Norbu C."/>
            <person name="Norbu N."/>
            <person name="Novod N."/>
            <person name="O'Neill B."/>
            <person name="Osman S."/>
            <person name="Markiewicz E."/>
            <person name="Oyono O.L."/>
            <person name="Patti C."/>
            <person name="Phunkhang P."/>
            <person name="Pierre F."/>
            <person name="Priest M."/>
            <person name="Raghuraman S."/>
            <person name="Rege F."/>
            <person name="Reyes R."/>
            <person name="Rise C."/>
            <person name="Rogov P."/>
            <person name="Ross K."/>
            <person name="Ryan E."/>
            <person name="Settipalli S."/>
            <person name="Shea T."/>
            <person name="Sherpa N."/>
            <person name="Shi L."/>
            <person name="Shih D."/>
            <person name="Sparrow T."/>
            <person name="Spaulding J."/>
            <person name="Stalker J."/>
            <person name="Stange-Thomann N."/>
            <person name="Stavropoulos S."/>
            <person name="Stone C."/>
            <person name="Strader C."/>
            <person name="Tesfaye S."/>
            <person name="Thomson T."/>
            <person name="Thoulutsang Y."/>
            <person name="Thoulutsang D."/>
            <person name="Topham K."/>
            <person name="Topping I."/>
            <person name="Tsamla T."/>
            <person name="Vassiliev H."/>
            <person name="Vo A."/>
            <person name="Wangchuk T."/>
            <person name="Wangdi T."/>
            <person name="Weiand M."/>
            <person name="Wilkinson J."/>
            <person name="Wilson A."/>
            <person name="Yadav S."/>
            <person name="Young G."/>
            <person name="Yu Q."/>
            <person name="Zembek L."/>
            <person name="Zhong D."/>
            <person name="Zimmer A."/>
            <person name="Zwirko Z."/>
            <person name="Jaffe D.B."/>
            <person name="Alvarez P."/>
            <person name="Brockman W."/>
            <person name="Butler J."/>
            <person name="Chin C."/>
            <person name="Gnerre S."/>
            <person name="Grabherr M."/>
            <person name="Kleber M."/>
            <person name="Mauceli E."/>
            <person name="MacCallum I."/>
        </authorList>
    </citation>
    <scope>NUCLEOTIDE SEQUENCE [LARGE SCALE GENOMIC DNA]</scope>
    <source>
        <strain evidence="2">white501</strain>
    </source>
</reference>
<protein>
    <submittedName>
        <fullName evidence="1">GD19819</fullName>
    </submittedName>
</protein>
<dbReference type="AlphaFoldDB" id="B4QXJ9"/>
<evidence type="ECO:0000313" key="2">
    <source>
        <dbReference type="Proteomes" id="UP000000304"/>
    </source>
</evidence>
<dbReference type="EMBL" id="CM000364">
    <property type="protein sequence ID" value="EDX11785.1"/>
    <property type="molecule type" value="Genomic_DNA"/>
</dbReference>
<name>B4QXJ9_DROSI</name>